<feature type="domain" description="DUF4833" evidence="2">
    <location>
        <begin position="44"/>
        <end position="181"/>
    </location>
</feature>
<evidence type="ECO:0000313" key="4">
    <source>
        <dbReference type="Proteomes" id="UP000253209"/>
    </source>
</evidence>
<dbReference type="OrthoDB" id="9785831at2"/>
<comment type="caution">
    <text evidence="3">The sequence shown here is derived from an EMBL/GenBank/DDBJ whole genome shotgun (WGS) entry which is preliminary data.</text>
</comment>
<organism evidence="3 4">
    <name type="scientific">Mucilaginibacter hurinus</name>
    <dbReference type="NCBI Taxonomy" id="2201324"/>
    <lineage>
        <taxon>Bacteria</taxon>
        <taxon>Pseudomonadati</taxon>
        <taxon>Bacteroidota</taxon>
        <taxon>Sphingobacteriia</taxon>
        <taxon>Sphingobacteriales</taxon>
        <taxon>Sphingobacteriaceae</taxon>
        <taxon>Mucilaginibacter</taxon>
    </lineage>
</organism>
<evidence type="ECO:0000256" key="1">
    <source>
        <dbReference type="SAM" id="SignalP"/>
    </source>
</evidence>
<evidence type="ECO:0000259" key="2">
    <source>
        <dbReference type="Pfam" id="PF16117"/>
    </source>
</evidence>
<dbReference type="InterPro" id="IPR032269">
    <property type="entry name" value="DUF4833"/>
</dbReference>
<proteinExistence type="predicted"/>
<sequence length="184" mass="21202">MRLILLFFLISCSFSNAALSKPASFAADTIADNKLPVPTVNRLFYLQRDPNTNTVIYELNTDNSGILDKEDPIHPYWIRYADKGEKAELNFIQRKFAYGVNSKALGNDRYDIRFVSYKKIPFVLMKGTDGKYHIFVTISKRQIMLSRIFIRIKGGTFWVPNVIYMELRGTDTATGREVAERFKP</sequence>
<protein>
    <submittedName>
        <fullName evidence="3">DUF4833 domain-containing protein</fullName>
    </submittedName>
</protein>
<dbReference type="Proteomes" id="UP000253209">
    <property type="component" value="Unassembled WGS sequence"/>
</dbReference>
<keyword evidence="1" id="KW-0732">Signal</keyword>
<dbReference type="RefSeq" id="WP_114004046.1">
    <property type="nucleotide sequence ID" value="NZ_QGDC01000002.1"/>
</dbReference>
<reference evidence="3 4" key="1">
    <citation type="submission" date="2018-05" db="EMBL/GenBank/DDBJ databases">
        <title>Mucilaginibacter hurinus sp. nov., isolated from briquette warehouse soil.</title>
        <authorList>
            <person name="Choi L."/>
        </authorList>
    </citation>
    <scope>NUCLEOTIDE SEQUENCE [LARGE SCALE GENOMIC DNA]</scope>
    <source>
        <strain evidence="3 4">ZR32</strain>
    </source>
</reference>
<dbReference type="AlphaFoldDB" id="A0A367GRC2"/>
<keyword evidence="4" id="KW-1185">Reference proteome</keyword>
<evidence type="ECO:0000313" key="3">
    <source>
        <dbReference type="EMBL" id="RCH56009.1"/>
    </source>
</evidence>
<feature type="signal peptide" evidence="1">
    <location>
        <begin position="1"/>
        <end position="17"/>
    </location>
</feature>
<name>A0A367GRC2_9SPHI</name>
<gene>
    <name evidence="3" type="ORF">DJ568_04475</name>
</gene>
<accession>A0A367GRC2</accession>
<feature type="chain" id="PRO_5016710986" evidence="1">
    <location>
        <begin position="18"/>
        <end position="184"/>
    </location>
</feature>
<dbReference type="EMBL" id="QGDC01000002">
    <property type="protein sequence ID" value="RCH56009.1"/>
    <property type="molecule type" value="Genomic_DNA"/>
</dbReference>
<dbReference type="Pfam" id="PF16117">
    <property type="entry name" value="DUF4833"/>
    <property type="match status" value="1"/>
</dbReference>